<evidence type="ECO:0000313" key="3">
    <source>
        <dbReference type="Proteomes" id="UP000214365"/>
    </source>
</evidence>
<reference evidence="2 3" key="1">
    <citation type="submission" date="2015-06" db="EMBL/GenBank/DDBJ databases">
        <title>Talaromyces atroroseus IBT 11181 draft genome.</title>
        <authorList>
            <person name="Rasmussen K.B."/>
            <person name="Rasmussen S."/>
            <person name="Petersen B."/>
            <person name="Sicheritz-Ponten T."/>
            <person name="Mortensen U.H."/>
            <person name="Thrane U."/>
        </authorList>
    </citation>
    <scope>NUCLEOTIDE SEQUENCE [LARGE SCALE GENOMIC DNA]</scope>
    <source>
        <strain evidence="2 3">IBT 11181</strain>
    </source>
</reference>
<evidence type="ECO:0008006" key="4">
    <source>
        <dbReference type="Google" id="ProtNLM"/>
    </source>
</evidence>
<organism evidence="2 3">
    <name type="scientific">Talaromyces atroroseus</name>
    <dbReference type="NCBI Taxonomy" id="1441469"/>
    <lineage>
        <taxon>Eukaryota</taxon>
        <taxon>Fungi</taxon>
        <taxon>Dikarya</taxon>
        <taxon>Ascomycota</taxon>
        <taxon>Pezizomycotina</taxon>
        <taxon>Eurotiomycetes</taxon>
        <taxon>Eurotiomycetidae</taxon>
        <taxon>Eurotiales</taxon>
        <taxon>Trichocomaceae</taxon>
        <taxon>Talaromyces</taxon>
        <taxon>Talaromyces sect. Trachyspermi</taxon>
    </lineage>
</organism>
<gene>
    <name evidence="2" type="ORF">UA08_08776</name>
</gene>
<dbReference type="EMBL" id="LFMY01000016">
    <property type="protein sequence ID" value="OKL55984.1"/>
    <property type="molecule type" value="Genomic_DNA"/>
</dbReference>
<sequence length="291" mass="32373">MQAVAGISGLRRQVSQRREVSVVHCPQDELYLHEANQISLSRIWNRQIPYHVELSNRSAPIGGKVPIAVRIGCSDILFIAVQIFLAQKIKFPGNPAKQTQIRKKLLLKSKCNDLSTGKFHDKLPSLNLDREPGTTMITGSVPLLDEPKTTLKLHPDVNYKKVKATHSMLFVIDITIPNLDPSTSQKTTICRLTAETPFRIRSPRTHTYDMSVPQYTETHNSAIYDNILPPPFSSSPSPLPLSPRSSHSSTDTDDPELSRRKFSSVSFSSSCTPVCSATDHVCPPPAYESIF</sequence>
<accession>A0A225ADH4</accession>
<proteinExistence type="predicted"/>
<dbReference type="AlphaFoldDB" id="A0A225ADH4"/>
<protein>
    <recommendedName>
        <fullName evidence="4">Arrestin C-terminal-like domain-containing protein</fullName>
    </recommendedName>
</protein>
<dbReference type="STRING" id="1441469.A0A225ADH4"/>
<evidence type="ECO:0000256" key="1">
    <source>
        <dbReference type="SAM" id="MobiDB-lite"/>
    </source>
</evidence>
<evidence type="ECO:0000313" key="2">
    <source>
        <dbReference type="EMBL" id="OKL55984.1"/>
    </source>
</evidence>
<comment type="caution">
    <text evidence="2">The sequence shown here is derived from an EMBL/GenBank/DDBJ whole genome shotgun (WGS) entry which is preliminary data.</text>
</comment>
<name>A0A225ADH4_TALAT</name>
<dbReference type="OrthoDB" id="2238745at2759"/>
<dbReference type="GeneID" id="31008532"/>
<dbReference type="RefSeq" id="XP_020116105.1">
    <property type="nucleotide sequence ID" value="XM_020263677.1"/>
</dbReference>
<dbReference type="Proteomes" id="UP000214365">
    <property type="component" value="Unassembled WGS sequence"/>
</dbReference>
<keyword evidence="3" id="KW-1185">Reference proteome</keyword>
<feature type="region of interest" description="Disordered" evidence="1">
    <location>
        <begin position="234"/>
        <end position="259"/>
    </location>
</feature>